<dbReference type="Pfam" id="PF00460">
    <property type="entry name" value="Flg_bb_rod"/>
    <property type="match status" value="1"/>
</dbReference>
<comment type="subunit">
    <text evidence="6">The basal body constitutes a major portion of the flagellar organelle and consists of a number of rings mounted on a central rod.</text>
</comment>
<dbReference type="InterPro" id="IPR019776">
    <property type="entry name" value="Flagellar_basal_body_rod_CS"/>
</dbReference>
<keyword evidence="8" id="KW-0966">Cell projection</keyword>
<evidence type="ECO:0000256" key="1">
    <source>
        <dbReference type="ARBA" id="ARBA00004117"/>
    </source>
</evidence>
<keyword evidence="4 6" id="KW-0975">Bacterial flagellum</keyword>
<dbReference type="PANTHER" id="PTHR30435:SF12">
    <property type="entry name" value="FLAGELLAR BASAL BODY ROD PROTEIN FLGB"/>
    <property type="match status" value="1"/>
</dbReference>
<keyword evidence="9" id="KW-1185">Reference proteome</keyword>
<dbReference type="PANTHER" id="PTHR30435">
    <property type="entry name" value="FLAGELLAR PROTEIN"/>
    <property type="match status" value="1"/>
</dbReference>
<evidence type="ECO:0000313" key="8">
    <source>
        <dbReference type="EMBL" id="PWK49190.1"/>
    </source>
</evidence>
<dbReference type="PROSITE" id="PS00588">
    <property type="entry name" value="FLAGELLA_BB_ROD"/>
    <property type="match status" value="1"/>
</dbReference>
<evidence type="ECO:0000256" key="2">
    <source>
        <dbReference type="ARBA" id="ARBA00009677"/>
    </source>
</evidence>
<dbReference type="GO" id="GO:0071978">
    <property type="term" value="P:bacterial-type flagellum-dependent swarming motility"/>
    <property type="evidence" value="ECO:0007669"/>
    <property type="project" value="TreeGrafter"/>
</dbReference>
<dbReference type="EMBL" id="QGGU01000008">
    <property type="protein sequence ID" value="PWK49190.1"/>
    <property type="molecule type" value="Genomic_DNA"/>
</dbReference>
<sequence>MGISFDKALGIHEHTLSLRSKRAEVIANNLANADTPGYKAQALDFDKALQNAMNGHNKGLLRTHEKHISSSAGSSAFSDVVYSVPNQPDTGDGNTVDSQKEMAKFAENAMEYQTTLMFLSKKFKGMKTALKGE</sequence>
<protein>
    <recommendedName>
        <fullName evidence="3 6">Flagellar basal body rod protein FlgB</fullName>
    </recommendedName>
</protein>
<dbReference type="InterPro" id="IPR006300">
    <property type="entry name" value="FlgB"/>
</dbReference>
<keyword evidence="8" id="KW-0282">Flagellum</keyword>
<dbReference type="OrthoDB" id="9788334at2"/>
<dbReference type="InterPro" id="IPR001444">
    <property type="entry name" value="Flag_bb_rod_N"/>
</dbReference>
<name>A0A316FND3_9GAMM</name>
<comment type="subcellular location">
    <subcellularLocation>
        <location evidence="1 6">Bacterial flagellum basal body</location>
    </subcellularLocation>
</comment>
<evidence type="ECO:0000256" key="3">
    <source>
        <dbReference type="ARBA" id="ARBA00014376"/>
    </source>
</evidence>
<reference evidence="8 9" key="1">
    <citation type="submission" date="2018-05" db="EMBL/GenBank/DDBJ databases">
        <title>Genomic Encyclopedia of Type Strains, Phase IV (KMG-IV): sequencing the most valuable type-strain genomes for metagenomic binning, comparative biology and taxonomic classification.</title>
        <authorList>
            <person name="Goeker M."/>
        </authorList>
    </citation>
    <scope>NUCLEOTIDE SEQUENCE [LARGE SCALE GENOMIC DNA]</scope>
    <source>
        <strain evidence="8 9">DSM 25350</strain>
    </source>
</reference>
<evidence type="ECO:0000313" key="9">
    <source>
        <dbReference type="Proteomes" id="UP000245790"/>
    </source>
</evidence>
<evidence type="ECO:0000259" key="7">
    <source>
        <dbReference type="Pfam" id="PF00460"/>
    </source>
</evidence>
<proteinExistence type="inferred from homology"/>
<dbReference type="PIRSF" id="PIRSF002889">
    <property type="entry name" value="Rod_FlgB"/>
    <property type="match status" value="1"/>
</dbReference>
<comment type="caution">
    <text evidence="8">The sequence shown here is derived from an EMBL/GenBank/DDBJ whole genome shotgun (WGS) entry which is preliminary data.</text>
</comment>
<comment type="function">
    <text evidence="5 6">Structural component of flagellum, the bacterial motility apparatus. Part of the rod structure of flagellar basal body.</text>
</comment>
<dbReference type="AlphaFoldDB" id="A0A316FND3"/>
<gene>
    <name evidence="8" type="ORF">C8D97_10899</name>
</gene>
<feature type="domain" description="Flagellar basal body rod protein N-terminal" evidence="7">
    <location>
        <begin position="11"/>
        <end position="39"/>
    </location>
</feature>
<dbReference type="RefSeq" id="WP_109763991.1">
    <property type="nucleotide sequence ID" value="NZ_QGGU01000008.1"/>
</dbReference>
<evidence type="ECO:0000256" key="6">
    <source>
        <dbReference type="PIRNR" id="PIRNR002889"/>
    </source>
</evidence>
<dbReference type="NCBIfam" id="TIGR01396">
    <property type="entry name" value="FlgB"/>
    <property type="match status" value="1"/>
</dbReference>
<comment type="similarity">
    <text evidence="2 6">Belongs to the flagella basal body rod proteins family.</text>
</comment>
<dbReference type="Proteomes" id="UP000245790">
    <property type="component" value="Unassembled WGS sequence"/>
</dbReference>
<accession>A0A316FND3</accession>
<dbReference type="GO" id="GO:0030694">
    <property type="term" value="C:bacterial-type flagellum basal body, rod"/>
    <property type="evidence" value="ECO:0007669"/>
    <property type="project" value="InterPro"/>
</dbReference>
<organism evidence="8 9">
    <name type="scientific">Pleionea mediterranea</name>
    <dbReference type="NCBI Taxonomy" id="523701"/>
    <lineage>
        <taxon>Bacteria</taxon>
        <taxon>Pseudomonadati</taxon>
        <taxon>Pseudomonadota</taxon>
        <taxon>Gammaproteobacteria</taxon>
        <taxon>Oceanospirillales</taxon>
        <taxon>Pleioneaceae</taxon>
        <taxon>Pleionea</taxon>
    </lineage>
</organism>
<evidence type="ECO:0000256" key="5">
    <source>
        <dbReference type="ARBA" id="ARBA00024934"/>
    </source>
</evidence>
<keyword evidence="8" id="KW-0969">Cilium</keyword>
<evidence type="ECO:0000256" key="4">
    <source>
        <dbReference type="ARBA" id="ARBA00023143"/>
    </source>
</evidence>